<dbReference type="EMBL" id="KY774314">
    <property type="protein sequence ID" value="ART31893.1"/>
    <property type="molecule type" value="Genomic_DNA"/>
</dbReference>
<dbReference type="AlphaFoldDB" id="A0A1Y0B3D7"/>
<geneLocation type="mitochondrion" evidence="1"/>
<proteinExistence type="predicted"/>
<organism evidence="1">
    <name type="scientific">Utricularia reniformis</name>
    <dbReference type="NCBI Taxonomy" id="192314"/>
    <lineage>
        <taxon>Eukaryota</taxon>
        <taxon>Viridiplantae</taxon>
        <taxon>Streptophyta</taxon>
        <taxon>Embryophyta</taxon>
        <taxon>Tracheophyta</taxon>
        <taxon>Spermatophyta</taxon>
        <taxon>Magnoliopsida</taxon>
        <taxon>eudicotyledons</taxon>
        <taxon>Gunneridae</taxon>
        <taxon>Pentapetalae</taxon>
        <taxon>asterids</taxon>
        <taxon>lamiids</taxon>
        <taxon>Lamiales</taxon>
        <taxon>Lentibulariaceae</taxon>
        <taxon>Utricularia</taxon>
    </lineage>
</organism>
<protein>
    <submittedName>
        <fullName evidence="1">Uncharacterized protein</fullName>
    </submittedName>
</protein>
<gene>
    <name evidence="1" type="ORF">AEK19_MT1713</name>
</gene>
<name>A0A1Y0B3D7_9LAMI</name>
<keyword evidence="1" id="KW-0496">Mitochondrion</keyword>
<reference evidence="1" key="1">
    <citation type="submission" date="2017-03" db="EMBL/GenBank/DDBJ databases">
        <title>The mitochondrial genome of the carnivorous plant Utricularia reniformis (Lentibulariaceae): structure, comparative analysis and evolutionary landmarks.</title>
        <authorList>
            <person name="Silva S.R."/>
            <person name="Alvarenga D.O."/>
            <person name="Michael T.P."/>
            <person name="Miranda V.F.O."/>
            <person name="Varani A.M."/>
        </authorList>
    </citation>
    <scope>NUCLEOTIDE SEQUENCE</scope>
</reference>
<sequence length="112" mass="13228">MTNYWLVETSFFQRIHLRLYPVQSRPIAFFLACNSTPSLWFDSSENSKWFQRNVIQRTELEVSCPRIHPLYVERPIKTRVKKIIPKHRTRDCPCSVLGGYCTGSIQLLMIHT</sequence>
<accession>A0A1Y0B3D7</accession>
<evidence type="ECO:0000313" key="1">
    <source>
        <dbReference type="EMBL" id="ART31893.1"/>
    </source>
</evidence>